<reference evidence="9" key="1">
    <citation type="submission" date="2009-12" db="EMBL/GenBank/DDBJ databases">
        <title>Complete sequence of Treponema primitia strain ZAS-2.</title>
        <authorList>
            <person name="Tetu S.G."/>
            <person name="Matson E."/>
            <person name="Ren Q."/>
            <person name="Seshadri R."/>
            <person name="Elbourne L."/>
            <person name="Hassan K.A."/>
            <person name="Durkin A."/>
            <person name="Radune D."/>
            <person name="Mohamoud Y."/>
            <person name="Shay R."/>
            <person name="Jin S."/>
            <person name="Zhang X."/>
            <person name="Lucey K."/>
            <person name="Ballor N.R."/>
            <person name="Ottesen E."/>
            <person name="Rosenthal R."/>
            <person name="Allen A."/>
            <person name="Leadbetter J.R."/>
            <person name="Paulsen I.T."/>
        </authorList>
    </citation>
    <scope>NUCLEOTIDE SEQUENCE [LARGE SCALE GENOMIC DNA]</scope>
    <source>
        <strain evidence="9">ATCC BAA-887 / DSM 12427 / ZAS-2</strain>
    </source>
</reference>
<evidence type="ECO:0000256" key="5">
    <source>
        <dbReference type="RuleBase" id="RU003945"/>
    </source>
</evidence>
<protein>
    <submittedName>
        <fullName evidence="8">Inner membrane protein</fullName>
    </submittedName>
</protein>
<dbReference type="Proteomes" id="UP000009223">
    <property type="component" value="Chromosome"/>
</dbReference>
<dbReference type="GO" id="GO:0051205">
    <property type="term" value="P:protein insertion into membrane"/>
    <property type="evidence" value="ECO:0007669"/>
    <property type="project" value="TreeGrafter"/>
</dbReference>
<dbReference type="AlphaFoldDB" id="F5YHI0"/>
<feature type="transmembrane region" description="Helical" evidence="6">
    <location>
        <begin position="294"/>
        <end position="315"/>
    </location>
</feature>
<feature type="transmembrane region" description="Helical" evidence="6">
    <location>
        <begin position="31"/>
        <end position="53"/>
    </location>
</feature>
<dbReference type="SUPFAM" id="SSF53649">
    <property type="entry name" value="Alkaline phosphatase-like"/>
    <property type="match status" value="1"/>
</dbReference>
<evidence type="ECO:0000256" key="1">
    <source>
        <dbReference type="ARBA" id="ARBA00004141"/>
    </source>
</evidence>
<evidence type="ECO:0000256" key="6">
    <source>
        <dbReference type="SAM" id="Phobius"/>
    </source>
</evidence>
<feature type="transmembrane region" description="Helical" evidence="6">
    <location>
        <begin position="335"/>
        <end position="358"/>
    </location>
</feature>
<feature type="transmembrane region" description="Helical" evidence="6">
    <location>
        <begin position="6"/>
        <end position="24"/>
    </location>
</feature>
<dbReference type="eggNOG" id="COG0706">
    <property type="taxonomic scope" value="Bacteria"/>
</dbReference>
<dbReference type="STRING" id="545694.TREPR_2399"/>
<dbReference type="Gene3D" id="3.40.720.10">
    <property type="entry name" value="Alkaline Phosphatase, subunit A"/>
    <property type="match status" value="1"/>
</dbReference>
<dbReference type="OrthoDB" id="354737at2"/>
<dbReference type="HOGENOM" id="CLU_013421_0_0_12"/>
<feature type="transmembrane region" description="Helical" evidence="6">
    <location>
        <begin position="435"/>
        <end position="456"/>
    </location>
</feature>
<feature type="transmembrane region" description="Helical" evidence="6">
    <location>
        <begin position="365"/>
        <end position="385"/>
    </location>
</feature>
<dbReference type="InterPro" id="IPR017850">
    <property type="entry name" value="Alkaline_phosphatase_core_sf"/>
</dbReference>
<dbReference type="GO" id="GO:0005886">
    <property type="term" value="C:plasma membrane"/>
    <property type="evidence" value="ECO:0007669"/>
    <property type="project" value="TreeGrafter"/>
</dbReference>
<evidence type="ECO:0000256" key="3">
    <source>
        <dbReference type="ARBA" id="ARBA00022989"/>
    </source>
</evidence>
<feature type="transmembrane region" description="Helical" evidence="6">
    <location>
        <begin position="227"/>
        <end position="249"/>
    </location>
</feature>
<dbReference type="PANTHER" id="PTHR12428">
    <property type="entry name" value="OXA1"/>
    <property type="match status" value="1"/>
</dbReference>
<feature type="transmembrane region" description="Helical" evidence="6">
    <location>
        <begin position="405"/>
        <end position="428"/>
    </location>
</feature>
<dbReference type="InterPro" id="IPR028055">
    <property type="entry name" value="YidC/Oxa/ALB_C"/>
</dbReference>
<evidence type="ECO:0000256" key="4">
    <source>
        <dbReference type="ARBA" id="ARBA00023136"/>
    </source>
</evidence>
<dbReference type="RefSeq" id="WP_015707805.1">
    <property type="nucleotide sequence ID" value="NC_015578.1"/>
</dbReference>
<sequence>MLNVIYAIIIFPIVQIIETVYVLVYKVFDSAAFSVIGVSFAVTILCLPLYVIAEKWQKTERDITKKLKPGIDKIKAVFKGDEQYMILSTYYRQNHYHPIYAMRSSFGILIQIPFFLAAYTYLSTLESLRGESFFFIRDLGVPDSIFNIGNFRVNILPIAMTFINCIAGAIYTRGLPARDKIQVYGMAAVFVVLLYNSPSGLVLYWTMNNVFSLIKNIFYRLKNPLRVLYVIISLGVIAFIAYLLFINNGTLRKRLILSGALTLFFFIPLYIRAITYIYRKFLLPLFANTSQRNILFLLSCLILTILTGLFIPSTVISSSPEEFSFIDQYKSPFPFIFSSFSQTIGFFTFWPLCIYFLFNAQIKTILTALFSVTAIFSLVNTVIFQGDYGVITNTFLFNTTGVLDVPVLSVFLNIFCFLVLICFIFLIFRVNKIKIISSIEVILLLSSLFFSGYNMLRINKGYKELLSRRDDTQGAVHSVSPIFHLSEDEPNIIIFFADAAINGYVKPIFEEHPQLKEQFDGFTLYPNTVSFALHTLMGVPPIWGGYEYTPSEMNRHDTVPMVEKHNEALLVLPRLFADEGYEVTVTDPSWANYAWVPDTRIYDKYDHITAFNTKGRYNSVWYLRNNYGNGDITGNHIKRNVLWFSFLKIVPPMIRFLIYDDGWYWSTDDIGYSITDFINSYAVLDFLPELTSYDAEKPSALFISNEVTHELLYLQYPDYIPQQIVTDRGGGVFSNNEYYHINNAFYLRFGEWLDELKKNGVYDNTRIIIVSDHGAGVNPYPELKEIPIPGEGRGKYNPVLLMKDFNEHGELEINMDFMTQADVPTLASAGIIKDPANPFTAKPINTNPKKEGALITTNHISMAYQHNKTTYKIRKNQWIHVQDNIFNEENWRLVEK</sequence>
<name>F5YHI0_TREPZ</name>
<dbReference type="InterPro" id="IPR001708">
    <property type="entry name" value="YidC/ALB3/OXA1/COX18"/>
</dbReference>
<feature type="transmembrane region" description="Helical" evidence="6">
    <location>
        <begin position="153"/>
        <end position="171"/>
    </location>
</feature>
<evidence type="ECO:0000259" key="7">
    <source>
        <dbReference type="Pfam" id="PF02096"/>
    </source>
</evidence>
<keyword evidence="3 6" id="KW-1133">Transmembrane helix</keyword>
<dbReference type="Pfam" id="PF02096">
    <property type="entry name" value="60KD_IMP"/>
    <property type="match status" value="1"/>
</dbReference>
<dbReference type="KEGG" id="tpi:TREPR_2399"/>
<evidence type="ECO:0000313" key="9">
    <source>
        <dbReference type="Proteomes" id="UP000009223"/>
    </source>
</evidence>
<evidence type="ECO:0000256" key="2">
    <source>
        <dbReference type="ARBA" id="ARBA00022692"/>
    </source>
</evidence>
<dbReference type="PANTHER" id="PTHR12428:SF65">
    <property type="entry name" value="CYTOCHROME C OXIDASE ASSEMBLY PROTEIN COX18, MITOCHONDRIAL"/>
    <property type="match status" value="1"/>
</dbReference>
<keyword evidence="4 6" id="KW-0472">Membrane</keyword>
<gene>
    <name evidence="8" type="ordered locus">TREPR_2399</name>
</gene>
<dbReference type="EMBL" id="CP001843">
    <property type="protein sequence ID" value="AEF86880.1"/>
    <property type="molecule type" value="Genomic_DNA"/>
</dbReference>
<feature type="transmembrane region" description="Helical" evidence="6">
    <location>
        <begin position="100"/>
        <end position="122"/>
    </location>
</feature>
<comment type="subcellular location">
    <subcellularLocation>
        <location evidence="1 5">Membrane</location>
        <topology evidence="1 5">Multi-pass membrane protein</topology>
    </subcellularLocation>
</comment>
<feature type="domain" description="Membrane insertase YidC/Oxa/ALB C-terminal" evidence="7">
    <location>
        <begin position="33"/>
        <end position="219"/>
    </location>
</feature>
<feature type="transmembrane region" description="Helical" evidence="6">
    <location>
        <begin position="255"/>
        <end position="273"/>
    </location>
</feature>
<proteinExistence type="inferred from homology"/>
<accession>F5YHI0</accession>
<organism evidence="8 9">
    <name type="scientific">Treponema primitia (strain ATCC BAA-887 / DSM 12427 / ZAS-2)</name>
    <dbReference type="NCBI Taxonomy" id="545694"/>
    <lineage>
        <taxon>Bacteria</taxon>
        <taxon>Pseudomonadati</taxon>
        <taxon>Spirochaetota</taxon>
        <taxon>Spirochaetia</taxon>
        <taxon>Spirochaetales</taxon>
        <taxon>Treponemataceae</taxon>
        <taxon>Treponema</taxon>
    </lineage>
</organism>
<keyword evidence="9" id="KW-1185">Reference proteome</keyword>
<reference evidence="8 9" key="2">
    <citation type="journal article" date="2011" name="ISME J.">
        <title>RNA-seq reveals cooperative metabolic interactions between two termite-gut spirochete species in co-culture.</title>
        <authorList>
            <person name="Rosenthal A.Z."/>
            <person name="Matson E.G."/>
            <person name="Eldar A."/>
            <person name="Leadbetter J.R."/>
        </authorList>
    </citation>
    <scope>NUCLEOTIDE SEQUENCE [LARGE SCALE GENOMIC DNA]</scope>
    <source>
        <strain evidence="9">ATCC BAA-887 / DSM 12427 / ZAS-2</strain>
    </source>
</reference>
<comment type="similarity">
    <text evidence="5">Belongs to the OXA1/ALB3/YidC family.</text>
</comment>
<keyword evidence="2 5" id="KW-0812">Transmembrane</keyword>
<dbReference type="eggNOG" id="COG3119">
    <property type="taxonomic scope" value="Bacteria"/>
</dbReference>
<evidence type="ECO:0000313" key="8">
    <source>
        <dbReference type="EMBL" id="AEF86880.1"/>
    </source>
</evidence>
<feature type="transmembrane region" description="Helical" evidence="6">
    <location>
        <begin position="183"/>
        <end position="206"/>
    </location>
</feature>
<dbReference type="GO" id="GO:0032977">
    <property type="term" value="F:membrane insertase activity"/>
    <property type="evidence" value="ECO:0007669"/>
    <property type="project" value="InterPro"/>
</dbReference>